<dbReference type="Proteomes" id="UP001589862">
    <property type="component" value="Unassembled WGS sequence"/>
</dbReference>
<dbReference type="SUPFAM" id="SSF49879">
    <property type="entry name" value="SMAD/FHA domain"/>
    <property type="match status" value="1"/>
</dbReference>
<dbReference type="InterPro" id="IPR042287">
    <property type="entry name" value="FhaA_N_sf"/>
</dbReference>
<dbReference type="InterPro" id="IPR022128">
    <property type="entry name" value="FhaA_N"/>
</dbReference>
<feature type="region of interest" description="Disordered" evidence="2">
    <location>
        <begin position="118"/>
        <end position="144"/>
    </location>
</feature>
<dbReference type="InterPro" id="IPR050923">
    <property type="entry name" value="Cell_Proc_Reg/RNA_Proc"/>
</dbReference>
<keyword evidence="5" id="KW-1185">Reference proteome</keyword>
<keyword evidence="1" id="KW-0597">Phosphoprotein</keyword>
<reference evidence="4 5" key="1">
    <citation type="submission" date="2024-09" db="EMBL/GenBank/DDBJ databases">
        <authorList>
            <person name="Sun Q."/>
            <person name="Mori K."/>
        </authorList>
    </citation>
    <scope>NUCLEOTIDE SEQUENCE [LARGE SCALE GENOMIC DNA]</scope>
    <source>
        <strain evidence="4 5">NCAIM B.02604</strain>
    </source>
</reference>
<evidence type="ECO:0000313" key="4">
    <source>
        <dbReference type="EMBL" id="MFC0582465.1"/>
    </source>
</evidence>
<dbReference type="SMART" id="SM00240">
    <property type="entry name" value="FHA"/>
    <property type="match status" value="1"/>
</dbReference>
<dbReference type="Pfam" id="PF00498">
    <property type="entry name" value="FHA"/>
    <property type="match status" value="1"/>
</dbReference>
<dbReference type="InterPro" id="IPR008984">
    <property type="entry name" value="SMAD_FHA_dom_sf"/>
</dbReference>
<dbReference type="RefSeq" id="WP_377459642.1">
    <property type="nucleotide sequence ID" value="NZ_JBHLUB010000030.1"/>
</dbReference>
<evidence type="ECO:0000256" key="1">
    <source>
        <dbReference type="ARBA" id="ARBA00022553"/>
    </source>
</evidence>
<name>A0ABV6PBG0_9MICC</name>
<dbReference type="Gene3D" id="3.30.2320.60">
    <property type="entry name" value="FhaA, phosphopeptide-binding domain (DUF3662)"/>
    <property type="match status" value="1"/>
</dbReference>
<comment type="caution">
    <text evidence="4">The sequence shown here is derived from an EMBL/GenBank/DDBJ whole genome shotgun (WGS) entry which is preliminary data.</text>
</comment>
<dbReference type="Pfam" id="PF12401">
    <property type="entry name" value="FhaA_N"/>
    <property type="match status" value="1"/>
</dbReference>
<organism evidence="4 5">
    <name type="scientific">Micrococcoides hystricis</name>
    <dbReference type="NCBI Taxonomy" id="1572761"/>
    <lineage>
        <taxon>Bacteria</taxon>
        <taxon>Bacillati</taxon>
        <taxon>Actinomycetota</taxon>
        <taxon>Actinomycetes</taxon>
        <taxon>Micrococcales</taxon>
        <taxon>Micrococcaceae</taxon>
        <taxon>Micrococcoides</taxon>
    </lineage>
</organism>
<dbReference type="EMBL" id="JBHLUB010000030">
    <property type="protein sequence ID" value="MFC0582465.1"/>
    <property type="molecule type" value="Genomic_DNA"/>
</dbReference>
<accession>A0ABV6PBG0</accession>
<protein>
    <submittedName>
        <fullName evidence="4">FhaA domain-containing protein</fullName>
    </submittedName>
</protein>
<evidence type="ECO:0000259" key="3">
    <source>
        <dbReference type="PROSITE" id="PS50006"/>
    </source>
</evidence>
<dbReference type="Gene3D" id="2.60.200.20">
    <property type="match status" value="1"/>
</dbReference>
<dbReference type="PANTHER" id="PTHR23308">
    <property type="entry name" value="NUCLEAR INHIBITOR OF PROTEIN PHOSPHATASE-1"/>
    <property type="match status" value="1"/>
</dbReference>
<proteinExistence type="predicted"/>
<sequence length="245" mass="26276">MGLLDNLERGLEKAVRGLFSAGRGSVQPVELAAAIRRHMDNNSYALSEVRTVAPNVFTVRLSETDFEKAQQWGTTLAEELCDVVIDHARANGYTLYGAIRVSFTQDLELRRGSFEIDTAVEKGDSPKAATPSAPPAPAAPKQAPTRYEPVLEIDGQRHGLGSSAITIGRGDDADITVNDTGVSRKHLQISPSGGGWQANDLGSTNGTYLNGERLNTPTTLHDGSVLTLGRTRVVFRQVPIKAGRA</sequence>
<evidence type="ECO:0000313" key="5">
    <source>
        <dbReference type="Proteomes" id="UP001589862"/>
    </source>
</evidence>
<dbReference type="InterPro" id="IPR000253">
    <property type="entry name" value="FHA_dom"/>
</dbReference>
<dbReference type="CDD" id="cd00060">
    <property type="entry name" value="FHA"/>
    <property type="match status" value="1"/>
</dbReference>
<feature type="domain" description="FHA" evidence="3">
    <location>
        <begin position="165"/>
        <end position="214"/>
    </location>
</feature>
<gene>
    <name evidence="4" type="ORF">ACFFFR_08745</name>
</gene>
<evidence type="ECO:0000256" key="2">
    <source>
        <dbReference type="SAM" id="MobiDB-lite"/>
    </source>
</evidence>
<dbReference type="PROSITE" id="PS50006">
    <property type="entry name" value="FHA_DOMAIN"/>
    <property type="match status" value="1"/>
</dbReference>